<dbReference type="STRING" id="39946.A2XRC3"/>
<accession>A2XRC3</accession>
<gene>
    <name evidence="2" type="ORF">OsI_15178</name>
</gene>
<dbReference type="AlphaFoldDB" id="A2XRC3"/>
<name>A2XRC3_ORYSI</name>
<dbReference type="InterPro" id="IPR011659">
    <property type="entry name" value="WD40"/>
</dbReference>
<feature type="region of interest" description="Disordered" evidence="1">
    <location>
        <begin position="110"/>
        <end position="144"/>
    </location>
</feature>
<sequence length="470" mass="50874">MATPLLAAPHGALLASQAVSASGGTIVFTTLGRSRYEFSIFSLPLSPSPHNPATELYLTDGVSVNYNGNFAPTSHSDSILFVSKRNGSLNLYLSPVPSSRHEALEAAALSPLLPGNPSRSRTGYRSHPTAPTLSTSPPPSPLRNRAAAGVEAASVERITPRGFHAFTPAASPGAPGLVAVATRLAGSDYRHIEVIDMSDDKNAYFEVTRPVAPRVHRFNPFISLDGARVGYHQCWGRGNGDSPLLLENIKSPGPADTFSLFRIDGSFPPSRTTARRSRSSGCRGCRGHKNLYIMDAKDGEAGGIRRLTEGPWSDTMCNWSPHDEWIAFASDRHAPGSGSFAIMVHPNGTGLRRVVHSGDGGRTNHPWFSSDFKSLVFTSDYAAVSAEPVSNPHHYQPYGEIYTVDIDGSNIRRLTHNSFEDGTPSWTPYFLDPRDVGETLQASGRCAFQDCHWLNIEDAQPEELIYGKSC</sequence>
<protein>
    <submittedName>
        <fullName evidence="2">Uncharacterized protein</fullName>
    </submittedName>
</protein>
<organism evidence="2 3">
    <name type="scientific">Oryza sativa subsp. indica</name>
    <name type="common">Rice</name>
    <dbReference type="NCBI Taxonomy" id="39946"/>
    <lineage>
        <taxon>Eukaryota</taxon>
        <taxon>Viridiplantae</taxon>
        <taxon>Streptophyta</taxon>
        <taxon>Embryophyta</taxon>
        <taxon>Tracheophyta</taxon>
        <taxon>Spermatophyta</taxon>
        <taxon>Magnoliopsida</taxon>
        <taxon>Liliopsida</taxon>
        <taxon>Poales</taxon>
        <taxon>Poaceae</taxon>
        <taxon>BOP clade</taxon>
        <taxon>Oryzoideae</taxon>
        <taxon>Oryzeae</taxon>
        <taxon>Oryzinae</taxon>
        <taxon>Oryza</taxon>
        <taxon>Oryza sativa</taxon>
    </lineage>
</organism>
<dbReference type="Proteomes" id="UP000007015">
    <property type="component" value="Chromosome 4"/>
</dbReference>
<evidence type="ECO:0000256" key="1">
    <source>
        <dbReference type="SAM" id="MobiDB-lite"/>
    </source>
</evidence>
<dbReference type="Gene3D" id="2.120.10.30">
    <property type="entry name" value="TolB, C-terminal domain"/>
    <property type="match status" value="2"/>
</dbReference>
<proteinExistence type="predicted"/>
<dbReference type="OMA" id="PHDEWIA"/>
<dbReference type="PANTHER" id="PTHR32161:SF8">
    <property type="entry name" value="DPP6 N-TERMINAL DOMAIN-LIKE PROTEIN"/>
    <property type="match status" value="1"/>
</dbReference>
<evidence type="ECO:0000313" key="2">
    <source>
        <dbReference type="EMBL" id="EAY93383.1"/>
    </source>
</evidence>
<evidence type="ECO:0000313" key="3">
    <source>
        <dbReference type="Proteomes" id="UP000007015"/>
    </source>
</evidence>
<keyword evidence="3" id="KW-1185">Reference proteome</keyword>
<dbReference type="InterPro" id="IPR011042">
    <property type="entry name" value="6-blade_b-propeller_TolB-like"/>
</dbReference>
<dbReference type="HOGENOM" id="CLU_011311_0_0_1"/>
<dbReference type="Gramene" id="BGIOSGA015439-TA">
    <property type="protein sequence ID" value="BGIOSGA015439-PA"/>
    <property type="gene ID" value="BGIOSGA015439"/>
</dbReference>
<dbReference type="Pfam" id="PF07676">
    <property type="entry name" value="PD40"/>
    <property type="match status" value="1"/>
</dbReference>
<dbReference type="SUPFAM" id="SSF82171">
    <property type="entry name" value="DPP6 N-terminal domain-like"/>
    <property type="match status" value="1"/>
</dbReference>
<dbReference type="EMBL" id="CM000129">
    <property type="protein sequence ID" value="EAY93383.1"/>
    <property type="molecule type" value="Genomic_DNA"/>
</dbReference>
<reference evidence="2 3" key="1">
    <citation type="journal article" date="2005" name="PLoS Biol.">
        <title>The genomes of Oryza sativa: a history of duplications.</title>
        <authorList>
            <person name="Yu J."/>
            <person name="Wang J."/>
            <person name="Lin W."/>
            <person name="Li S."/>
            <person name="Li H."/>
            <person name="Zhou J."/>
            <person name="Ni P."/>
            <person name="Dong W."/>
            <person name="Hu S."/>
            <person name="Zeng C."/>
            <person name="Zhang J."/>
            <person name="Zhang Y."/>
            <person name="Li R."/>
            <person name="Xu Z."/>
            <person name="Li S."/>
            <person name="Li X."/>
            <person name="Zheng H."/>
            <person name="Cong L."/>
            <person name="Lin L."/>
            <person name="Yin J."/>
            <person name="Geng J."/>
            <person name="Li G."/>
            <person name="Shi J."/>
            <person name="Liu J."/>
            <person name="Lv H."/>
            <person name="Li J."/>
            <person name="Wang J."/>
            <person name="Deng Y."/>
            <person name="Ran L."/>
            <person name="Shi X."/>
            <person name="Wang X."/>
            <person name="Wu Q."/>
            <person name="Li C."/>
            <person name="Ren X."/>
            <person name="Wang J."/>
            <person name="Wang X."/>
            <person name="Li D."/>
            <person name="Liu D."/>
            <person name="Zhang X."/>
            <person name="Ji Z."/>
            <person name="Zhao W."/>
            <person name="Sun Y."/>
            <person name="Zhang Z."/>
            <person name="Bao J."/>
            <person name="Han Y."/>
            <person name="Dong L."/>
            <person name="Ji J."/>
            <person name="Chen P."/>
            <person name="Wu S."/>
            <person name="Liu J."/>
            <person name="Xiao Y."/>
            <person name="Bu D."/>
            <person name="Tan J."/>
            <person name="Yang L."/>
            <person name="Ye C."/>
            <person name="Zhang J."/>
            <person name="Xu J."/>
            <person name="Zhou Y."/>
            <person name="Yu Y."/>
            <person name="Zhang B."/>
            <person name="Zhuang S."/>
            <person name="Wei H."/>
            <person name="Liu B."/>
            <person name="Lei M."/>
            <person name="Yu H."/>
            <person name="Li Y."/>
            <person name="Xu H."/>
            <person name="Wei S."/>
            <person name="He X."/>
            <person name="Fang L."/>
            <person name="Zhang Z."/>
            <person name="Zhang Y."/>
            <person name="Huang X."/>
            <person name="Su Z."/>
            <person name="Tong W."/>
            <person name="Li J."/>
            <person name="Tong Z."/>
            <person name="Li S."/>
            <person name="Ye J."/>
            <person name="Wang L."/>
            <person name="Fang L."/>
            <person name="Lei T."/>
            <person name="Chen C."/>
            <person name="Chen H."/>
            <person name="Xu Z."/>
            <person name="Li H."/>
            <person name="Huang H."/>
            <person name="Zhang F."/>
            <person name="Xu H."/>
            <person name="Li N."/>
            <person name="Zhao C."/>
            <person name="Li S."/>
            <person name="Dong L."/>
            <person name="Huang Y."/>
            <person name="Li L."/>
            <person name="Xi Y."/>
            <person name="Qi Q."/>
            <person name="Li W."/>
            <person name="Zhang B."/>
            <person name="Hu W."/>
            <person name="Zhang Y."/>
            <person name="Tian X."/>
            <person name="Jiao Y."/>
            <person name="Liang X."/>
            <person name="Jin J."/>
            <person name="Gao L."/>
            <person name="Zheng W."/>
            <person name="Hao B."/>
            <person name="Liu S."/>
            <person name="Wang W."/>
            <person name="Yuan L."/>
            <person name="Cao M."/>
            <person name="McDermott J."/>
            <person name="Samudrala R."/>
            <person name="Wang J."/>
            <person name="Wong G.K."/>
            <person name="Yang H."/>
        </authorList>
    </citation>
    <scope>NUCLEOTIDE SEQUENCE [LARGE SCALE GENOMIC DNA]</scope>
    <source>
        <strain evidence="3">cv. 93-11</strain>
    </source>
</reference>
<dbReference type="PANTHER" id="PTHR32161">
    <property type="entry name" value="DPP6 N-TERMINAL DOMAIN-LIKE PROTEIN"/>
    <property type="match status" value="1"/>
</dbReference>